<protein>
    <submittedName>
        <fullName evidence="1">Uncharacterized protein</fullName>
    </submittedName>
</protein>
<sequence>MGMAKCLGHNSILNIKPAPKASSSWKRICKAQRSFATSLVMVIERLFGITLGCQGLKDLNVFQKVFPAKVST</sequence>
<name>A0A2P5A7Y0_PARAD</name>
<dbReference type="AlphaFoldDB" id="A0A2P5A7Y0"/>
<gene>
    <name evidence="1" type="ORF">PanWU01x14_359540</name>
</gene>
<organism evidence="1 2">
    <name type="scientific">Parasponia andersonii</name>
    <name type="common">Sponia andersonii</name>
    <dbReference type="NCBI Taxonomy" id="3476"/>
    <lineage>
        <taxon>Eukaryota</taxon>
        <taxon>Viridiplantae</taxon>
        <taxon>Streptophyta</taxon>
        <taxon>Embryophyta</taxon>
        <taxon>Tracheophyta</taxon>
        <taxon>Spermatophyta</taxon>
        <taxon>Magnoliopsida</taxon>
        <taxon>eudicotyledons</taxon>
        <taxon>Gunneridae</taxon>
        <taxon>Pentapetalae</taxon>
        <taxon>rosids</taxon>
        <taxon>fabids</taxon>
        <taxon>Rosales</taxon>
        <taxon>Cannabaceae</taxon>
        <taxon>Parasponia</taxon>
    </lineage>
</organism>
<comment type="caution">
    <text evidence="1">The sequence shown here is derived from an EMBL/GenBank/DDBJ whole genome shotgun (WGS) entry which is preliminary data.</text>
</comment>
<evidence type="ECO:0000313" key="1">
    <source>
        <dbReference type="EMBL" id="PON32637.1"/>
    </source>
</evidence>
<evidence type="ECO:0000313" key="2">
    <source>
        <dbReference type="Proteomes" id="UP000237105"/>
    </source>
</evidence>
<accession>A0A2P5A7Y0</accession>
<reference evidence="2" key="1">
    <citation type="submission" date="2016-06" db="EMBL/GenBank/DDBJ databases">
        <title>Parallel loss of symbiosis genes in relatives of nitrogen-fixing non-legume Parasponia.</title>
        <authorList>
            <person name="Van Velzen R."/>
            <person name="Holmer R."/>
            <person name="Bu F."/>
            <person name="Rutten L."/>
            <person name="Van Zeijl A."/>
            <person name="Liu W."/>
            <person name="Santuari L."/>
            <person name="Cao Q."/>
            <person name="Sharma T."/>
            <person name="Shen D."/>
            <person name="Roswanjaya Y."/>
            <person name="Wardhani T."/>
            <person name="Kalhor M.S."/>
            <person name="Jansen J."/>
            <person name="Van den Hoogen J."/>
            <person name="Gungor B."/>
            <person name="Hartog M."/>
            <person name="Hontelez J."/>
            <person name="Verver J."/>
            <person name="Yang W.-C."/>
            <person name="Schijlen E."/>
            <person name="Repin R."/>
            <person name="Schilthuizen M."/>
            <person name="Schranz E."/>
            <person name="Heidstra R."/>
            <person name="Miyata K."/>
            <person name="Fedorova E."/>
            <person name="Kohlen W."/>
            <person name="Bisseling T."/>
            <person name="Smit S."/>
            <person name="Geurts R."/>
        </authorList>
    </citation>
    <scope>NUCLEOTIDE SEQUENCE [LARGE SCALE GENOMIC DNA]</scope>
    <source>
        <strain evidence="2">cv. WU1-14</strain>
    </source>
</reference>
<proteinExistence type="predicted"/>
<dbReference type="Proteomes" id="UP000237105">
    <property type="component" value="Unassembled WGS sequence"/>
</dbReference>
<keyword evidence="2" id="KW-1185">Reference proteome</keyword>
<dbReference type="EMBL" id="JXTB01000796">
    <property type="protein sequence ID" value="PON32637.1"/>
    <property type="molecule type" value="Genomic_DNA"/>
</dbReference>